<keyword evidence="3" id="KW-1185">Reference proteome</keyword>
<keyword evidence="1" id="KW-1133">Transmembrane helix</keyword>
<keyword evidence="1" id="KW-0472">Membrane</keyword>
<dbReference type="RefSeq" id="WP_252659628.1">
    <property type="nucleotide sequence ID" value="NZ_CP098611.1"/>
</dbReference>
<reference evidence="2" key="1">
    <citation type="submission" date="2022-06" db="EMBL/GenBank/DDBJ databases">
        <title>Genome sequence of Phormidium yuhuli AB48 isolated from an industrial photobioreactor environment.</title>
        <authorList>
            <person name="Qiu Y."/>
            <person name="Noonan A.J.C."/>
            <person name="Dofher K."/>
            <person name="Koch M."/>
            <person name="Kieft B."/>
            <person name="Lin X."/>
            <person name="Ziels R.M."/>
            <person name="Hallam S.J."/>
        </authorList>
    </citation>
    <scope>NUCLEOTIDE SEQUENCE</scope>
    <source>
        <strain evidence="2">AB48</strain>
    </source>
</reference>
<feature type="transmembrane region" description="Helical" evidence="1">
    <location>
        <begin position="12"/>
        <end position="30"/>
    </location>
</feature>
<evidence type="ECO:0000256" key="1">
    <source>
        <dbReference type="SAM" id="Phobius"/>
    </source>
</evidence>
<evidence type="ECO:0000313" key="3">
    <source>
        <dbReference type="Proteomes" id="UP001056708"/>
    </source>
</evidence>
<gene>
    <name evidence="2" type="ORF">NEA10_10600</name>
</gene>
<name>A0ABY5AMC0_9CYAN</name>
<protein>
    <submittedName>
        <fullName evidence="2">Uncharacterized protein</fullName>
    </submittedName>
</protein>
<accession>A0ABY5AMC0</accession>
<dbReference type="EMBL" id="CP098611">
    <property type="protein sequence ID" value="USR89343.1"/>
    <property type="molecule type" value="Genomic_DNA"/>
</dbReference>
<sequence>MRHNSGQVARLLRLMTGLGIGLLTVFPVVLNLTGSDSWADEGYQDQEEAEEIEDLADIEPTIPEGWQDLEHRELGFAVNLPPGRLRESVQPIETSLGTLEMYMIGLEDNERVYGVIVADFPDFFEVIPREIRFDGAISGILTNVRQRLVRDRQVALSGHPGRILLYEGEDGWVYQHHIYWVGTRLYQTIAAVPARLPQRQRAEFFETAKPFFQSFALTDAR</sequence>
<keyword evidence="1" id="KW-0812">Transmembrane</keyword>
<dbReference type="Proteomes" id="UP001056708">
    <property type="component" value="Chromosome"/>
</dbReference>
<evidence type="ECO:0000313" key="2">
    <source>
        <dbReference type="EMBL" id="USR89343.1"/>
    </source>
</evidence>
<proteinExistence type="predicted"/>
<organism evidence="2 3">
    <name type="scientific">Phormidium yuhuli AB48</name>
    <dbReference type="NCBI Taxonomy" id="2940671"/>
    <lineage>
        <taxon>Bacteria</taxon>
        <taxon>Bacillati</taxon>
        <taxon>Cyanobacteriota</taxon>
        <taxon>Cyanophyceae</taxon>
        <taxon>Oscillatoriophycideae</taxon>
        <taxon>Oscillatoriales</taxon>
        <taxon>Oscillatoriaceae</taxon>
        <taxon>Phormidium</taxon>
        <taxon>Phormidium yuhuli</taxon>
    </lineage>
</organism>